<gene>
    <name evidence="9" type="ORF">ACFQGD_23105</name>
</gene>
<sequence>MHGAWPILLALGIALAEPVSRWLAAASWTERDPVGALILWQAIGLAGGLSLLGAGVTFGLAPLGDGLLAAGDAIFDGQLRDLGLVHDVVLAVTLLVAAWLLGVLALITTRTVRARRKHRDLLDVLATPWPSASGAHVLDHPVPVAYCLPGPRSRLVVSAGAVTTLAQSELDAVLAHERAHLRERHDLVVLPFVAWGATARWVPGIRAAQHAVARLIEMRADDVAAGEAGSAELAGALRSVAGGAEAAALTRFSASMGERLLRIESPPEPRPRPARFAVRCAAVALVVVPTLLLL</sequence>
<keyword evidence="3 6" id="KW-0378">Hydrolase</keyword>
<evidence type="ECO:0000313" key="10">
    <source>
        <dbReference type="Proteomes" id="UP001596337"/>
    </source>
</evidence>
<keyword evidence="7" id="KW-0472">Membrane</keyword>
<protein>
    <submittedName>
        <fullName evidence="9">M56 family metallopeptidase</fullName>
    </submittedName>
</protein>
<comment type="cofactor">
    <cofactor evidence="6">
        <name>Zn(2+)</name>
        <dbReference type="ChEBI" id="CHEBI:29105"/>
    </cofactor>
    <text evidence="6">Binds 1 zinc ion per subunit.</text>
</comment>
<dbReference type="InterPro" id="IPR001915">
    <property type="entry name" value="Peptidase_M48"/>
</dbReference>
<evidence type="ECO:0000256" key="2">
    <source>
        <dbReference type="ARBA" id="ARBA00022723"/>
    </source>
</evidence>
<keyword evidence="5 6" id="KW-0482">Metalloprotease</keyword>
<evidence type="ECO:0000256" key="1">
    <source>
        <dbReference type="ARBA" id="ARBA00022670"/>
    </source>
</evidence>
<evidence type="ECO:0000256" key="4">
    <source>
        <dbReference type="ARBA" id="ARBA00022833"/>
    </source>
</evidence>
<dbReference type="Gene3D" id="3.30.2010.10">
    <property type="entry name" value="Metalloproteases ('zincins'), catalytic domain"/>
    <property type="match status" value="1"/>
</dbReference>
<evidence type="ECO:0000256" key="6">
    <source>
        <dbReference type="RuleBase" id="RU003983"/>
    </source>
</evidence>
<comment type="similarity">
    <text evidence="6">Belongs to the peptidase M48 family.</text>
</comment>
<dbReference type="InterPro" id="IPR052173">
    <property type="entry name" value="Beta-lactam_resp_regulator"/>
</dbReference>
<evidence type="ECO:0000256" key="3">
    <source>
        <dbReference type="ARBA" id="ARBA00022801"/>
    </source>
</evidence>
<keyword evidence="7" id="KW-0812">Transmembrane</keyword>
<evidence type="ECO:0000259" key="8">
    <source>
        <dbReference type="Pfam" id="PF01435"/>
    </source>
</evidence>
<dbReference type="PANTHER" id="PTHR34978:SF3">
    <property type="entry name" value="SLR0241 PROTEIN"/>
    <property type="match status" value="1"/>
</dbReference>
<keyword evidence="10" id="KW-1185">Reference proteome</keyword>
<dbReference type="CDD" id="cd07326">
    <property type="entry name" value="M56_BlaR1_MecR1_like"/>
    <property type="match status" value="1"/>
</dbReference>
<keyword evidence="1 6" id="KW-0645">Protease</keyword>
<keyword evidence="7" id="KW-1133">Transmembrane helix</keyword>
<feature type="domain" description="Peptidase M48" evidence="8">
    <location>
        <begin position="135"/>
        <end position="188"/>
    </location>
</feature>
<name>A0ABW2C6A0_9PSEU</name>
<organism evidence="9 10">
    <name type="scientific">Haloechinothrix salitolerans</name>
    <dbReference type="NCBI Taxonomy" id="926830"/>
    <lineage>
        <taxon>Bacteria</taxon>
        <taxon>Bacillati</taxon>
        <taxon>Actinomycetota</taxon>
        <taxon>Actinomycetes</taxon>
        <taxon>Pseudonocardiales</taxon>
        <taxon>Pseudonocardiaceae</taxon>
        <taxon>Haloechinothrix</taxon>
    </lineage>
</organism>
<evidence type="ECO:0000256" key="7">
    <source>
        <dbReference type="SAM" id="Phobius"/>
    </source>
</evidence>
<dbReference type="Proteomes" id="UP001596337">
    <property type="component" value="Unassembled WGS sequence"/>
</dbReference>
<evidence type="ECO:0000313" key="9">
    <source>
        <dbReference type="EMBL" id="MFC6870035.1"/>
    </source>
</evidence>
<proteinExistence type="inferred from homology"/>
<keyword evidence="2" id="KW-0479">Metal-binding</keyword>
<dbReference type="EMBL" id="JBHSXX010000001">
    <property type="protein sequence ID" value="MFC6870035.1"/>
    <property type="molecule type" value="Genomic_DNA"/>
</dbReference>
<accession>A0ABW2C6A0</accession>
<keyword evidence="4 6" id="KW-0862">Zinc</keyword>
<feature type="transmembrane region" description="Helical" evidence="7">
    <location>
        <begin position="88"/>
        <end position="109"/>
    </location>
</feature>
<reference evidence="10" key="1">
    <citation type="journal article" date="2019" name="Int. J. Syst. Evol. Microbiol.">
        <title>The Global Catalogue of Microorganisms (GCM) 10K type strain sequencing project: providing services to taxonomists for standard genome sequencing and annotation.</title>
        <authorList>
            <consortium name="The Broad Institute Genomics Platform"/>
            <consortium name="The Broad Institute Genome Sequencing Center for Infectious Disease"/>
            <person name="Wu L."/>
            <person name="Ma J."/>
        </authorList>
    </citation>
    <scope>NUCLEOTIDE SEQUENCE [LARGE SCALE GENOMIC DNA]</scope>
    <source>
        <strain evidence="10">KCTC 32255</strain>
    </source>
</reference>
<dbReference type="RefSeq" id="WP_345394097.1">
    <property type="nucleotide sequence ID" value="NZ_BAABLA010000021.1"/>
</dbReference>
<dbReference type="PANTHER" id="PTHR34978">
    <property type="entry name" value="POSSIBLE SENSOR-TRANSDUCER PROTEIN BLAR"/>
    <property type="match status" value="1"/>
</dbReference>
<dbReference type="Pfam" id="PF01435">
    <property type="entry name" value="Peptidase_M48"/>
    <property type="match status" value="1"/>
</dbReference>
<comment type="caution">
    <text evidence="9">The sequence shown here is derived from an EMBL/GenBank/DDBJ whole genome shotgun (WGS) entry which is preliminary data.</text>
</comment>
<evidence type="ECO:0000256" key="5">
    <source>
        <dbReference type="ARBA" id="ARBA00023049"/>
    </source>
</evidence>